<name>A0A1N7SWZ5_9BURK</name>
<evidence type="ECO:0000256" key="7">
    <source>
        <dbReference type="ARBA" id="ARBA00022989"/>
    </source>
</evidence>
<dbReference type="SUPFAM" id="SSF161098">
    <property type="entry name" value="MetI-like"/>
    <property type="match status" value="1"/>
</dbReference>
<dbReference type="CDD" id="cd06261">
    <property type="entry name" value="TM_PBP2"/>
    <property type="match status" value="1"/>
</dbReference>
<evidence type="ECO:0000256" key="8">
    <source>
        <dbReference type="ARBA" id="ARBA00023136"/>
    </source>
</evidence>
<dbReference type="PANTHER" id="PTHR30133:SF1">
    <property type="entry name" value="HISTIDINE TRANSPORT SYSTEM PERMEASE PROTEIN HISQ"/>
    <property type="match status" value="1"/>
</dbReference>
<keyword evidence="8 9" id="KW-0472">Membrane</keyword>
<keyword evidence="12" id="KW-1185">Reference proteome</keyword>
<dbReference type="Gene3D" id="1.10.3720.10">
    <property type="entry name" value="MetI-like"/>
    <property type="match status" value="1"/>
</dbReference>
<sequence length="228" mass="24876">MLSGYGTEIFYGALETLRLSLLSLVVAFLVGLLGATAKLSGNRLSFFLSTCYTTIIRGVPDLVLMLLTFYSIQIALNVVTDRFGAAQVDISPFWAGSVTIGLVYGAYFVETFRGAYLSISRGQIEAAMAYGMTYWTAFKRIVFPQLMLHALPGISNNWQVIVKATALVSIIGLSDLVKAAQNAGRSTFNSFFFMLVAAGVYLVLAAISTVALDRLQRHYSRHARGVSR</sequence>
<feature type="transmembrane region" description="Helical" evidence="9">
    <location>
        <begin position="62"/>
        <end position="80"/>
    </location>
</feature>
<keyword evidence="4" id="KW-1003">Cell membrane</keyword>
<keyword evidence="5" id="KW-0997">Cell inner membrane</keyword>
<feature type="domain" description="ABC transmembrane type-1" evidence="10">
    <location>
        <begin position="13"/>
        <end position="213"/>
    </location>
</feature>
<comment type="similarity">
    <text evidence="2">Belongs to the binding-protein-dependent transport system permease family. HisMQ subfamily.</text>
</comment>
<dbReference type="RefSeq" id="WP_087740330.1">
    <property type="nucleotide sequence ID" value="NZ_CYGY02000164.1"/>
</dbReference>
<evidence type="ECO:0000313" key="12">
    <source>
        <dbReference type="Proteomes" id="UP000195569"/>
    </source>
</evidence>
<feature type="transmembrane region" description="Helical" evidence="9">
    <location>
        <begin position="92"/>
        <end position="109"/>
    </location>
</feature>
<dbReference type="OrthoDB" id="7026155at2"/>
<dbReference type="InterPro" id="IPR051613">
    <property type="entry name" value="ABC_transp_permease_HisMQ"/>
</dbReference>
<gene>
    <name evidence="11" type="primary">hisQ</name>
    <name evidence="11" type="ORF">BN2476_1640013</name>
</gene>
<comment type="caution">
    <text evidence="11">The sequence shown here is derived from an EMBL/GenBank/DDBJ whole genome shotgun (WGS) entry which is preliminary data.</text>
</comment>
<keyword evidence="3 9" id="KW-0813">Transport</keyword>
<comment type="subcellular location">
    <subcellularLocation>
        <location evidence="1">Cell inner membrane</location>
        <topology evidence="1">Multi-pass membrane protein</topology>
    </subcellularLocation>
    <subcellularLocation>
        <location evidence="9">Cell membrane</location>
        <topology evidence="9">Multi-pass membrane protein</topology>
    </subcellularLocation>
</comment>
<evidence type="ECO:0000256" key="2">
    <source>
        <dbReference type="ARBA" id="ARBA00010072"/>
    </source>
</evidence>
<protein>
    <submittedName>
        <fullName evidence="11">Histidine/lysine/arginine/ornithine transporter subunit membrane component of ABC superfamily</fullName>
    </submittedName>
</protein>
<organism evidence="11 12">
    <name type="scientific">Paraburkholderia piptadeniae</name>
    <dbReference type="NCBI Taxonomy" id="1701573"/>
    <lineage>
        <taxon>Bacteria</taxon>
        <taxon>Pseudomonadati</taxon>
        <taxon>Pseudomonadota</taxon>
        <taxon>Betaproteobacteria</taxon>
        <taxon>Burkholderiales</taxon>
        <taxon>Burkholderiaceae</taxon>
        <taxon>Paraburkholderia</taxon>
    </lineage>
</organism>
<proteinExistence type="inferred from homology"/>
<evidence type="ECO:0000256" key="4">
    <source>
        <dbReference type="ARBA" id="ARBA00022475"/>
    </source>
</evidence>
<evidence type="ECO:0000256" key="6">
    <source>
        <dbReference type="ARBA" id="ARBA00022692"/>
    </source>
</evidence>
<evidence type="ECO:0000313" key="11">
    <source>
        <dbReference type="EMBL" id="SIT52013.1"/>
    </source>
</evidence>
<dbReference type="Pfam" id="PF00528">
    <property type="entry name" value="BPD_transp_1"/>
    <property type="match status" value="1"/>
</dbReference>
<evidence type="ECO:0000256" key="5">
    <source>
        <dbReference type="ARBA" id="ARBA00022519"/>
    </source>
</evidence>
<evidence type="ECO:0000259" key="10">
    <source>
        <dbReference type="PROSITE" id="PS50928"/>
    </source>
</evidence>
<keyword evidence="6 9" id="KW-0812">Transmembrane</keyword>
<dbReference type="AlphaFoldDB" id="A0A1N7SWZ5"/>
<feature type="transmembrane region" description="Helical" evidence="9">
    <location>
        <begin position="20"/>
        <end position="41"/>
    </location>
</feature>
<dbReference type="NCBIfam" id="TIGR01726">
    <property type="entry name" value="HEQRo_perm_3TM"/>
    <property type="match status" value="1"/>
</dbReference>
<dbReference type="Proteomes" id="UP000195569">
    <property type="component" value="Unassembled WGS sequence"/>
</dbReference>
<evidence type="ECO:0000256" key="3">
    <source>
        <dbReference type="ARBA" id="ARBA00022448"/>
    </source>
</evidence>
<dbReference type="PROSITE" id="PS50928">
    <property type="entry name" value="ABC_TM1"/>
    <property type="match status" value="1"/>
</dbReference>
<reference evidence="11" key="1">
    <citation type="submission" date="2016-12" db="EMBL/GenBank/DDBJ databases">
        <authorList>
            <person name="Moulin L."/>
        </authorList>
    </citation>
    <scope>NUCLEOTIDE SEQUENCE [LARGE SCALE GENOMIC DNA]</scope>
    <source>
        <strain evidence="11">STM 7183</strain>
    </source>
</reference>
<evidence type="ECO:0000256" key="1">
    <source>
        <dbReference type="ARBA" id="ARBA00004429"/>
    </source>
</evidence>
<evidence type="ECO:0000256" key="9">
    <source>
        <dbReference type="RuleBase" id="RU363032"/>
    </source>
</evidence>
<dbReference type="InterPro" id="IPR010065">
    <property type="entry name" value="AA_ABC_transptr_permease_3TM"/>
</dbReference>
<dbReference type="InterPro" id="IPR000515">
    <property type="entry name" value="MetI-like"/>
</dbReference>
<keyword evidence="7 9" id="KW-1133">Transmembrane helix</keyword>
<dbReference type="InterPro" id="IPR035906">
    <property type="entry name" value="MetI-like_sf"/>
</dbReference>
<dbReference type="EMBL" id="CYGY02000164">
    <property type="protein sequence ID" value="SIT52013.1"/>
    <property type="molecule type" value="Genomic_DNA"/>
</dbReference>
<dbReference type="GO" id="GO:0043190">
    <property type="term" value="C:ATP-binding cassette (ABC) transporter complex"/>
    <property type="evidence" value="ECO:0007669"/>
    <property type="project" value="InterPro"/>
</dbReference>
<accession>A0A1N7SWZ5</accession>
<feature type="transmembrane region" description="Helical" evidence="9">
    <location>
        <begin position="160"/>
        <end position="179"/>
    </location>
</feature>
<dbReference type="GO" id="GO:0022857">
    <property type="term" value="F:transmembrane transporter activity"/>
    <property type="evidence" value="ECO:0007669"/>
    <property type="project" value="InterPro"/>
</dbReference>
<dbReference type="PANTHER" id="PTHR30133">
    <property type="entry name" value="CATIONIC AMINO ACID TRANSPORTER, MEMBRANE COMPONENT"/>
    <property type="match status" value="1"/>
</dbReference>
<feature type="transmembrane region" description="Helical" evidence="9">
    <location>
        <begin position="191"/>
        <end position="212"/>
    </location>
</feature>